<keyword evidence="1" id="KW-0413">Isomerase</keyword>
<dbReference type="EMBL" id="AJWY01008017">
    <property type="protein sequence ID" value="EKC62379.1"/>
    <property type="molecule type" value="Genomic_DNA"/>
</dbReference>
<evidence type="ECO:0000313" key="1">
    <source>
        <dbReference type="EMBL" id="EKC62379.1"/>
    </source>
</evidence>
<dbReference type="GO" id="GO:0016853">
    <property type="term" value="F:isomerase activity"/>
    <property type="evidence" value="ECO:0007669"/>
    <property type="project" value="UniProtKB-KW"/>
</dbReference>
<proteinExistence type="predicted"/>
<name>K1T464_9ZZZZ</name>
<organism evidence="1">
    <name type="scientific">human gut metagenome</name>
    <dbReference type="NCBI Taxonomy" id="408170"/>
    <lineage>
        <taxon>unclassified sequences</taxon>
        <taxon>metagenomes</taxon>
        <taxon>organismal metagenomes</taxon>
    </lineage>
</organism>
<protein>
    <submittedName>
        <fullName evidence="1">DNA topoisomerase III</fullName>
    </submittedName>
</protein>
<gene>
    <name evidence="1" type="ORF">LEA_11869</name>
</gene>
<comment type="caution">
    <text evidence="1">The sequence shown here is derived from an EMBL/GenBank/DDBJ whole genome shotgun (WGS) entry which is preliminary data.</text>
</comment>
<dbReference type="AlphaFoldDB" id="K1T464"/>
<sequence length="98" mass="11064">MGRRTSKIERGEVSEDYFISKIVNLTRKLVEHGKAEEVNTGLFRKTYERIGSCPVCGEPVLSYNKSYSCSNRECKFFISKTIAGKNITETAAKTYLKG</sequence>
<reference evidence="1" key="1">
    <citation type="journal article" date="2013" name="Environ. Microbiol.">
        <title>Microbiota from the distal guts of lean and obese adolescents exhibit partial functional redundancy besides clear differences in community structure.</title>
        <authorList>
            <person name="Ferrer M."/>
            <person name="Ruiz A."/>
            <person name="Lanza F."/>
            <person name="Haange S.B."/>
            <person name="Oberbach A."/>
            <person name="Till H."/>
            <person name="Bargiela R."/>
            <person name="Campoy C."/>
            <person name="Segura M.T."/>
            <person name="Richter M."/>
            <person name="von Bergen M."/>
            <person name="Seifert J."/>
            <person name="Suarez A."/>
        </authorList>
    </citation>
    <scope>NUCLEOTIDE SEQUENCE</scope>
</reference>
<accession>K1T464</accession>